<evidence type="ECO:0000313" key="2">
    <source>
        <dbReference type="EMBL" id="RRQ86250.1"/>
    </source>
</evidence>
<evidence type="ECO:0000256" key="1">
    <source>
        <dbReference type="SAM" id="MobiDB-lite"/>
    </source>
</evidence>
<organism evidence="2 3">
    <name type="scientific">Streptomyces griseofuscus</name>
    <dbReference type="NCBI Taxonomy" id="146922"/>
    <lineage>
        <taxon>Bacteria</taxon>
        <taxon>Bacillati</taxon>
        <taxon>Actinomycetota</taxon>
        <taxon>Actinomycetes</taxon>
        <taxon>Kitasatosporales</taxon>
        <taxon>Streptomycetaceae</taxon>
        <taxon>Streptomyces</taxon>
    </lineage>
</organism>
<keyword evidence="3" id="KW-1185">Reference proteome</keyword>
<accession>A0A3R8RFJ1</accession>
<sequence length="62" mass="7096">MNPPRDEHLAAADDHASRLHDATHRTRALPRPERRTGTARTAVTHPAHDQVTHRPHERRENA</sequence>
<gene>
    <name evidence="2" type="ORF">CQW44_15290</name>
</gene>
<reference evidence="2 3" key="1">
    <citation type="submission" date="2017-10" db="EMBL/GenBank/DDBJ databases">
        <title>Draft genome of actinobacteria isolated from guarana (Paullinia cupana (Mart.) Ducke.</title>
        <authorList>
            <person name="Siqueira K.A."/>
            <person name="Liotti R.G."/>
            <person name="Mendes T.A."/>
            <person name="Soares M.A."/>
        </authorList>
    </citation>
    <scope>NUCLEOTIDE SEQUENCE [LARGE SCALE GENOMIC DNA]</scope>
    <source>
        <strain evidence="2 3">199</strain>
    </source>
</reference>
<dbReference type="Proteomes" id="UP000276379">
    <property type="component" value="Unassembled WGS sequence"/>
</dbReference>
<dbReference type="RefSeq" id="WP_125211607.1">
    <property type="nucleotide sequence ID" value="NZ_PDER01000021.1"/>
</dbReference>
<dbReference type="EMBL" id="PDES01000006">
    <property type="protein sequence ID" value="RRQ86250.1"/>
    <property type="molecule type" value="Genomic_DNA"/>
</dbReference>
<comment type="caution">
    <text evidence="2">The sequence shown here is derived from an EMBL/GenBank/DDBJ whole genome shotgun (WGS) entry which is preliminary data.</text>
</comment>
<name>A0A3R8RFJ1_9ACTN</name>
<dbReference type="AlphaFoldDB" id="A0A3R8RFJ1"/>
<proteinExistence type="predicted"/>
<feature type="compositionally biased region" description="Basic and acidic residues" evidence="1">
    <location>
        <begin position="1"/>
        <end position="36"/>
    </location>
</feature>
<feature type="compositionally biased region" description="Basic and acidic residues" evidence="1">
    <location>
        <begin position="46"/>
        <end position="62"/>
    </location>
</feature>
<evidence type="ECO:0000313" key="3">
    <source>
        <dbReference type="Proteomes" id="UP000276379"/>
    </source>
</evidence>
<protein>
    <submittedName>
        <fullName evidence="2">Uncharacterized protein</fullName>
    </submittedName>
</protein>
<feature type="region of interest" description="Disordered" evidence="1">
    <location>
        <begin position="1"/>
        <end position="62"/>
    </location>
</feature>